<dbReference type="Pfam" id="PF03161">
    <property type="entry name" value="LAGLIDADG_2"/>
    <property type="match status" value="1"/>
</dbReference>
<dbReference type="InterPro" id="IPR052500">
    <property type="entry name" value="Chloro/Mito_RNA_Process"/>
</dbReference>
<dbReference type="AlphaFoldDB" id="A0A1F5NV97"/>
<dbReference type="InterPro" id="IPR004860">
    <property type="entry name" value="LAGLIDADG_dom"/>
</dbReference>
<dbReference type="Gene3D" id="3.10.28.10">
    <property type="entry name" value="Homing endonucleases"/>
    <property type="match status" value="2"/>
</dbReference>
<reference evidence="2 3" key="1">
    <citation type="journal article" date="2016" name="Nat. Commun.">
        <title>Thousands of microbial genomes shed light on interconnected biogeochemical processes in an aquifer system.</title>
        <authorList>
            <person name="Anantharaman K."/>
            <person name="Brown C.T."/>
            <person name="Hug L.A."/>
            <person name="Sharon I."/>
            <person name="Castelle C.J."/>
            <person name="Probst A.J."/>
            <person name="Thomas B.C."/>
            <person name="Singh A."/>
            <person name="Wilkins M.J."/>
            <person name="Karaoz U."/>
            <person name="Brodie E.L."/>
            <person name="Williams K.H."/>
            <person name="Hubbard S.S."/>
            <person name="Banfield J.F."/>
        </authorList>
    </citation>
    <scope>NUCLEOTIDE SEQUENCE [LARGE SCALE GENOMIC DNA]</scope>
</reference>
<feature type="domain" description="Homing endonuclease LAGLIDADG" evidence="1">
    <location>
        <begin position="20"/>
        <end position="190"/>
    </location>
</feature>
<dbReference type="SUPFAM" id="SSF55608">
    <property type="entry name" value="Homing endonucleases"/>
    <property type="match status" value="1"/>
</dbReference>
<sequence>MNSNKIKSFTESIKLTERQRAIIVGTLLGDGHLETQNKGRTFRLKVEHSISQKDYADWLYVELKNLILTKPQIKEQRIKGKLYKKYWFSTVSIGAFRFYAQQFYQNGKKIVPKFIAKIASPLSLAIWFMDDGSLKSQFHRARIINTQCFSEKDLKILQDMLFKKFHITTTLRKQKEGKQIYIPSTEIGKFISIVQPYIIPSMEYKIKVT</sequence>
<dbReference type="PANTHER" id="PTHR47539">
    <property type="entry name" value="PENTATRICOPEPTIDE REPEAT-CONTAINING PROTEIN OTP51, CHLOROPLASTIC"/>
    <property type="match status" value="1"/>
</dbReference>
<dbReference type="GO" id="GO:0000373">
    <property type="term" value="P:Group II intron splicing"/>
    <property type="evidence" value="ECO:0007669"/>
    <property type="project" value="TreeGrafter"/>
</dbReference>
<name>A0A1F5NV97_9BACT</name>
<dbReference type="GO" id="GO:0045292">
    <property type="term" value="P:mRNA cis splicing, via spliceosome"/>
    <property type="evidence" value="ECO:0007669"/>
    <property type="project" value="TreeGrafter"/>
</dbReference>
<evidence type="ECO:0000313" key="3">
    <source>
        <dbReference type="Proteomes" id="UP000177912"/>
    </source>
</evidence>
<evidence type="ECO:0000313" key="2">
    <source>
        <dbReference type="EMBL" id="OGE81523.1"/>
    </source>
</evidence>
<dbReference type="PANTHER" id="PTHR47539:SF1">
    <property type="entry name" value="PENTATRICOPEPTIDE REPEAT-CONTAINING PROTEIN OTP51, CHLOROPLASTIC"/>
    <property type="match status" value="1"/>
</dbReference>
<comment type="caution">
    <text evidence="2">The sequence shown here is derived from an EMBL/GenBank/DDBJ whole genome shotgun (WGS) entry which is preliminary data.</text>
</comment>
<dbReference type="EMBL" id="MFEI01000007">
    <property type="protein sequence ID" value="OGE81523.1"/>
    <property type="molecule type" value="Genomic_DNA"/>
</dbReference>
<dbReference type="STRING" id="1817822.A2826_00515"/>
<dbReference type="InterPro" id="IPR027434">
    <property type="entry name" value="Homing_endonucl"/>
</dbReference>
<dbReference type="Proteomes" id="UP000177912">
    <property type="component" value="Unassembled WGS sequence"/>
</dbReference>
<organism evidence="2 3">
    <name type="scientific">Candidatus Doudnabacteria bacterium RIFCSPHIGHO2_01_FULL_43_23</name>
    <dbReference type="NCBI Taxonomy" id="1817822"/>
    <lineage>
        <taxon>Bacteria</taxon>
        <taxon>Candidatus Doudnaibacteriota</taxon>
    </lineage>
</organism>
<dbReference type="GO" id="GO:0004519">
    <property type="term" value="F:endonuclease activity"/>
    <property type="evidence" value="ECO:0007669"/>
    <property type="project" value="InterPro"/>
</dbReference>
<gene>
    <name evidence="2" type="ORF">A2826_00515</name>
</gene>
<accession>A0A1F5NV97</accession>
<proteinExistence type="predicted"/>
<dbReference type="GO" id="GO:0048564">
    <property type="term" value="P:photosystem I assembly"/>
    <property type="evidence" value="ECO:0007669"/>
    <property type="project" value="TreeGrafter"/>
</dbReference>
<protein>
    <recommendedName>
        <fullName evidence="1">Homing endonuclease LAGLIDADG domain-containing protein</fullName>
    </recommendedName>
</protein>
<evidence type="ECO:0000259" key="1">
    <source>
        <dbReference type="Pfam" id="PF03161"/>
    </source>
</evidence>